<feature type="transmembrane region" description="Helical" evidence="2">
    <location>
        <begin position="443"/>
        <end position="464"/>
    </location>
</feature>
<keyword evidence="2" id="KW-0472">Membrane</keyword>
<dbReference type="Proteomes" id="UP000636709">
    <property type="component" value="Unassembled WGS sequence"/>
</dbReference>
<evidence type="ECO:0000313" key="3">
    <source>
        <dbReference type="EMBL" id="KAF8644485.1"/>
    </source>
</evidence>
<dbReference type="EMBL" id="JACEFO010003089">
    <property type="protein sequence ID" value="KAF8644485.1"/>
    <property type="molecule type" value="Genomic_DNA"/>
</dbReference>
<name>A0A835A7N8_9POAL</name>
<proteinExistence type="predicted"/>
<comment type="caution">
    <text evidence="3">The sequence shown here is derived from an EMBL/GenBank/DDBJ whole genome shotgun (WGS) entry which is preliminary data.</text>
</comment>
<dbReference type="PANTHER" id="PTHR31170:SF18">
    <property type="entry name" value="(WILD MALAYSIAN BANANA) HYPOTHETICAL PROTEIN"/>
    <property type="match status" value="1"/>
</dbReference>
<feature type="region of interest" description="Disordered" evidence="1">
    <location>
        <begin position="14"/>
        <end position="40"/>
    </location>
</feature>
<protein>
    <submittedName>
        <fullName evidence="3">Uncharacterized protein</fullName>
    </submittedName>
</protein>
<accession>A0A835A7N8</accession>
<dbReference type="AlphaFoldDB" id="A0A835A7N8"/>
<dbReference type="Pfam" id="PF03140">
    <property type="entry name" value="DUF247"/>
    <property type="match status" value="1"/>
</dbReference>
<gene>
    <name evidence="3" type="ORF">HU200_066454</name>
</gene>
<evidence type="ECO:0000256" key="1">
    <source>
        <dbReference type="SAM" id="MobiDB-lite"/>
    </source>
</evidence>
<sequence>MGARVRFTAESGDCRVGVSDDGGSDPAMQGGQGSSQSQRPLAIIPKVREQLRLVSGDLFTPRNVLIGPYHDEKEYYSFPWMEEKKKAVHNLQCLVGSDLADLKSTLAGLRRQVRSCYTHLPDDHYMDRGDDFTLMLLRDGCYLLSFFIDFVKPHAAATDSSNCEGGGREQKVLATKDNTMFRDILYLLENQIPLFVLETILKQYRAHDEPQSALECIATRVERHLQKQLYISKTTRPVPSMSTSSDLLRLLYSYFRRRTQEEADSSLRLREEEQQGRSLTGRWRRATDYSRYADLRFELKGFRPDEEWTILDIQLHGGTMYIPLLRVDSNTWTMLRNLMALEEEEEKRPVTAYCYFMSQLACTAEDVGLLQRAKVLEHFFGSDEQAAQGFNQLCDGMALDIDNLDRNYLKPFWHQLHKRCKKPVNQFKGFFREKYCGTLFHRMVFSIALFFFVTQAMQVVYAALSYHKPPK</sequence>
<dbReference type="OrthoDB" id="605154at2759"/>
<keyword evidence="2" id="KW-0812">Transmembrane</keyword>
<reference evidence="3" key="1">
    <citation type="submission" date="2020-07" db="EMBL/GenBank/DDBJ databases">
        <title>Genome sequence and genetic diversity analysis of an under-domesticated orphan crop, white fonio (Digitaria exilis).</title>
        <authorList>
            <person name="Bennetzen J.L."/>
            <person name="Chen S."/>
            <person name="Ma X."/>
            <person name="Wang X."/>
            <person name="Yssel A.E.J."/>
            <person name="Chaluvadi S.R."/>
            <person name="Johnson M."/>
            <person name="Gangashetty P."/>
            <person name="Hamidou F."/>
            <person name="Sanogo M.D."/>
            <person name="Zwaenepoel A."/>
            <person name="Wallace J."/>
            <person name="Van De Peer Y."/>
            <person name="Van Deynze A."/>
        </authorList>
    </citation>
    <scope>NUCLEOTIDE SEQUENCE</scope>
    <source>
        <tissue evidence="3">Leaves</tissue>
    </source>
</reference>
<keyword evidence="4" id="KW-1185">Reference proteome</keyword>
<keyword evidence="2" id="KW-1133">Transmembrane helix</keyword>
<dbReference type="InterPro" id="IPR004158">
    <property type="entry name" value="DUF247_pln"/>
</dbReference>
<organism evidence="3 4">
    <name type="scientific">Digitaria exilis</name>
    <dbReference type="NCBI Taxonomy" id="1010633"/>
    <lineage>
        <taxon>Eukaryota</taxon>
        <taxon>Viridiplantae</taxon>
        <taxon>Streptophyta</taxon>
        <taxon>Embryophyta</taxon>
        <taxon>Tracheophyta</taxon>
        <taxon>Spermatophyta</taxon>
        <taxon>Magnoliopsida</taxon>
        <taxon>Liliopsida</taxon>
        <taxon>Poales</taxon>
        <taxon>Poaceae</taxon>
        <taxon>PACMAD clade</taxon>
        <taxon>Panicoideae</taxon>
        <taxon>Panicodae</taxon>
        <taxon>Paniceae</taxon>
        <taxon>Anthephorinae</taxon>
        <taxon>Digitaria</taxon>
    </lineage>
</organism>
<evidence type="ECO:0000313" key="4">
    <source>
        <dbReference type="Proteomes" id="UP000636709"/>
    </source>
</evidence>
<dbReference type="PANTHER" id="PTHR31170">
    <property type="entry name" value="BNAC04G53230D PROTEIN"/>
    <property type="match status" value="1"/>
</dbReference>
<evidence type="ECO:0000256" key="2">
    <source>
        <dbReference type="SAM" id="Phobius"/>
    </source>
</evidence>